<dbReference type="AlphaFoldDB" id="A0A1B9AJ97"/>
<gene>
    <name evidence="1" type="ORF">A8F95_13195</name>
</gene>
<organism evidence="1 2">
    <name type="scientific">Pseudobacillus wudalianchiensis</name>
    <dbReference type="NCBI Taxonomy" id="1743143"/>
    <lineage>
        <taxon>Bacteria</taxon>
        <taxon>Bacillati</taxon>
        <taxon>Bacillota</taxon>
        <taxon>Bacilli</taxon>
        <taxon>Bacillales</taxon>
        <taxon>Bacillaceae</taxon>
        <taxon>Pseudobacillus</taxon>
    </lineage>
</organism>
<accession>A0A1B9AJ97</accession>
<protein>
    <recommendedName>
        <fullName evidence="3">Metal-binding protein</fullName>
    </recommendedName>
</protein>
<proteinExistence type="predicted"/>
<name>A0A1B9AJ97_9BACI</name>
<dbReference type="Pfam" id="PF02620">
    <property type="entry name" value="YceD"/>
    <property type="match status" value="1"/>
</dbReference>
<evidence type="ECO:0000313" key="2">
    <source>
        <dbReference type="Proteomes" id="UP000092578"/>
    </source>
</evidence>
<comment type="caution">
    <text evidence="1">The sequence shown here is derived from an EMBL/GenBank/DDBJ whole genome shotgun (WGS) entry which is preliminary data.</text>
</comment>
<keyword evidence="2" id="KW-1185">Reference proteome</keyword>
<evidence type="ECO:0000313" key="1">
    <source>
        <dbReference type="EMBL" id="OCA83925.1"/>
    </source>
</evidence>
<evidence type="ECO:0008006" key="3">
    <source>
        <dbReference type="Google" id="ProtNLM"/>
    </source>
</evidence>
<dbReference type="Proteomes" id="UP000092578">
    <property type="component" value="Unassembled WGS sequence"/>
</dbReference>
<sequence>MKWSIIQLQKSRDKGLLIDEMVDMSHLEGRNTEIRQLPPVHVMGRADVGSDKVTFHLDVKGKMILPCSRTLVDVEYPFEFSLLETFIFKASSFSEYEENEDVHLVEGDVVDLSPVLEEEILLEVPMQVISEEADEHTISGGKGWEFQGEEQISEKESKVDPRLAGLADFFKTDNN</sequence>
<dbReference type="RefSeq" id="WP_065411553.1">
    <property type="nucleotide sequence ID" value="NZ_MAYT01000028.1"/>
</dbReference>
<dbReference type="EMBL" id="MAYT01000028">
    <property type="protein sequence ID" value="OCA83925.1"/>
    <property type="molecule type" value="Genomic_DNA"/>
</dbReference>
<dbReference type="InterPro" id="IPR003772">
    <property type="entry name" value="YceD"/>
</dbReference>
<reference evidence="2" key="1">
    <citation type="submission" date="2016-05" db="EMBL/GenBank/DDBJ databases">
        <authorList>
            <person name="Liu B."/>
            <person name="Wang J."/>
            <person name="Zhu Y."/>
            <person name="Liu G."/>
            <person name="Chen Q."/>
            <person name="Chen Z."/>
            <person name="Lan J."/>
            <person name="Che J."/>
            <person name="Ge C."/>
            <person name="Shi H."/>
            <person name="Pan Z."/>
            <person name="Liu X."/>
        </authorList>
    </citation>
    <scope>NUCLEOTIDE SEQUENCE [LARGE SCALE GENOMIC DNA]</scope>
    <source>
        <strain evidence="2">FJAT-27215</strain>
    </source>
</reference>